<dbReference type="Proteomes" id="UP001165082">
    <property type="component" value="Unassembled WGS sequence"/>
</dbReference>
<feature type="region of interest" description="Disordered" evidence="2">
    <location>
        <begin position="102"/>
        <end position="121"/>
    </location>
</feature>
<protein>
    <recommendedName>
        <fullName evidence="5">Succinate dehydrogenase assembly factor 4, mitochondrial</fullName>
    </recommendedName>
</protein>
<comment type="similarity">
    <text evidence="1">Belongs to the SDHAF4 family.</text>
</comment>
<evidence type="ECO:0000313" key="4">
    <source>
        <dbReference type="Proteomes" id="UP001165082"/>
    </source>
</evidence>
<name>A0A9W7CCF1_9STRA</name>
<dbReference type="Pfam" id="PF07896">
    <property type="entry name" value="DUF1674"/>
    <property type="match status" value="1"/>
</dbReference>
<dbReference type="OrthoDB" id="201362at2759"/>
<organism evidence="3 4">
    <name type="scientific">Triparma retinervis</name>
    <dbReference type="NCBI Taxonomy" id="2557542"/>
    <lineage>
        <taxon>Eukaryota</taxon>
        <taxon>Sar</taxon>
        <taxon>Stramenopiles</taxon>
        <taxon>Ochrophyta</taxon>
        <taxon>Bolidophyceae</taxon>
        <taxon>Parmales</taxon>
        <taxon>Triparmaceae</taxon>
        <taxon>Triparma</taxon>
    </lineage>
</organism>
<keyword evidence="4" id="KW-1185">Reference proteome</keyword>
<reference evidence="3" key="1">
    <citation type="submission" date="2022-07" db="EMBL/GenBank/DDBJ databases">
        <title>Genome analysis of Parmales, a sister group of diatoms, reveals the evolutionary specialization of diatoms from phago-mixotrophs to photoautotrophs.</title>
        <authorList>
            <person name="Ban H."/>
            <person name="Sato S."/>
            <person name="Yoshikawa S."/>
            <person name="Kazumasa Y."/>
            <person name="Nakamura Y."/>
            <person name="Ichinomiya M."/>
            <person name="Saitoh K."/>
            <person name="Sato N."/>
            <person name="Blanc-Mathieu R."/>
            <person name="Endo H."/>
            <person name="Kuwata A."/>
            <person name="Ogata H."/>
        </authorList>
    </citation>
    <scope>NUCLEOTIDE SEQUENCE</scope>
</reference>
<accession>A0A9W7CCF1</accession>
<dbReference type="EMBL" id="BRXZ01000020">
    <property type="protein sequence ID" value="GMI03208.1"/>
    <property type="molecule type" value="Genomic_DNA"/>
</dbReference>
<dbReference type="AlphaFoldDB" id="A0A9W7CCF1"/>
<sequence>MNFVPSSTSFSHPKIARFDPTPSQVGLSYHTSAVSSAKSSGANVESDFVKLAKEVERQMEGGTAPTNEYGGSEGGVLLDKCGVDDEDDDDEEDMEEMFVETPMGLEWGGPTRGGRLAEPTIHGDWSRKGRCSDF</sequence>
<evidence type="ECO:0008006" key="5">
    <source>
        <dbReference type="Google" id="ProtNLM"/>
    </source>
</evidence>
<proteinExistence type="inferred from homology"/>
<evidence type="ECO:0000256" key="2">
    <source>
        <dbReference type="SAM" id="MobiDB-lite"/>
    </source>
</evidence>
<gene>
    <name evidence="3" type="ORF">TrRE_jg9513</name>
</gene>
<evidence type="ECO:0000313" key="3">
    <source>
        <dbReference type="EMBL" id="GMI03208.1"/>
    </source>
</evidence>
<feature type="compositionally biased region" description="Polar residues" evidence="2">
    <location>
        <begin position="1"/>
        <end position="11"/>
    </location>
</feature>
<comment type="caution">
    <text evidence="3">The sequence shown here is derived from an EMBL/GenBank/DDBJ whole genome shotgun (WGS) entry which is preliminary data.</text>
</comment>
<evidence type="ECO:0000256" key="1">
    <source>
        <dbReference type="ARBA" id="ARBA00005701"/>
    </source>
</evidence>
<feature type="region of interest" description="Disordered" evidence="2">
    <location>
        <begin position="1"/>
        <end position="23"/>
    </location>
</feature>
<dbReference type="InterPro" id="IPR012875">
    <property type="entry name" value="SDHF4"/>
</dbReference>